<dbReference type="RefSeq" id="WP_268265697.1">
    <property type="nucleotide sequence ID" value="NZ_JALQCW010000039.1"/>
</dbReference>
<reference evidence="2 3" key="2">
    <citation type="journal article" date="2023" name="Plant Pathol.">
        <title>Dismantling and reorganizing Pseudomonas marginalis sensu#lato.</title>
        <authorList>
            <person name="Sawada H."/>
            <person name="Fujikawa T."/>
            <person name="Satou M."/>
        </authorList>
    </citation>
    <scope>NUCLEOTIDE SEQUENCE [LARGE SCALE GENOMIC DNA]</scope>
    <source>
        <strain evidence="2 3">MAFF 302030</strain>
    </source>
</reference>
<evidence type="ECO:0000259" key="1">
    <source>
        <dbReference type="SMART" id="SM00858"/>
    </source>
</evidence>
<organism evidence="2 3">
    <name type="scientific">Pseudomonas morbosilactucae</name>
    <dbReference type="NCBI Taxonomy" id="2938197"/>
    <lineage>
        <taxon>Bacteria</taxon>
        <taxon>Pseudomonadati</taxon>
        <taxon>Pseudomonadota</taxon>
        <taxon>Gammaproteobacteria</taxon>
        <taxon>Pseudomonadales</taxon>
        <taxon>Pseudomonadaceae</taxon>
        <taxon>Pseudomonas</taxon>
    </lineage>
</organism>
<dbReference type="InterPro" id="IPR031571">
    <property type="entry name" value="RcpC_dom"/>
</dbReference>
<accession>A0A9X1YWB3</accession>
<dbReference type="EMBL" id="JALQCW010000039">
    <property type="protein sequence ID" value="MCK9799335.1"/>
    <property type="molecule type" value="Genomic_DNA"/>
</dbReference>
<dbReference type="InterPro" id="IPR013974">
    <property type="entry name" value="SAF"/>
</dbReference>
<name>A0A9X1YWB3_9PSED</name>
<evidence type="ECO:0000313" key="3">
    <source>
        <dbReference type="Proteomes" id="UP001155059"/>
    </source>
</evidence>
<dbReference type="InterPro" id="IPR017592">
    <property type="entry name" value="Pilus_assmbl_Flp-typ_CpaB"/>
</dbReference>
<sequence>MKTPSILLLAGALVVAGGAALLARALLATPPAPVVVQVAPPVEVTPPKQAILVTSRDLKPGEFLDYSAVQWLEVDTQHSPLLYFLRDQDSVDLVLGATVRQPIAQGQPLLNNLVVHAGEPGFVAAVLKPGMRAIAVPTNAVASNSGLVSAGDRVDVILSLNRSQEENRGGVASGSLPPVASQTLLRDVRVLALNNVARSDLRLRESAADQAAKKKQRRDNEFYETVTLEVPPQQAERLAVAREIGTLQLVLRGLAEPSSGHPLDGNRQATTLHDATSIYNSLGRPVHTYQGKDVQVVKVKQ</sequence>
<dbReference type="CDD" id="cd11614">
    <property type="entry name" value="SAF_CpaB_FlgA_like"/>
    <property type="match status" value="1"/>
</dbReference>
<dbReference type="AlphaFoldDB" id="A0A9X1YWB3"/>
<dbReference type="Pfam" id="PF16976">
    <property type="entry name" value="RcpC"/>
    <property type="match status" value="1"/>
</dbReference>
<dbReference type="Pfam" id="PF08666">
    <property type="entry name" value="SAF"/>
    <property type="match status" value="1"/>
</dbReference>
<evidence type="ECO:0000313" key="2">
    <source>
        <dbReference type="EMBL" id="MCK9799335.1"/>
    </source>
</evidence>
<gene>
    <name evidence="2" type="primary">cpaB</name>
    <name evidence="2" type="ORF">M1B34_16885</name>
</gene>
<reference evidence="2 3" key="1">
    <citation type="journal article" date="2022" name="Int. J. Syst. Evol. Microbiol.">
        <title>Pseudomonas aegrilactucae sp. nov. and Pseudomonas morbosilactucae sp. nov., pathogens causing bacterial rot of lettuce in Japan.</title>
        <authorList>
            <person name="Sawada H."/>
            <person name="Fujikawa T."/>
            <person name="Satou M."/>
        </authorList>
    </citation>
    <scope>NUCLEOTIDE SEQUENCE [LARGE SCALE GENOMIC DNA]</scope>
    <source>
        <strain evidence="2 3">MAFF 302030</strain>
    </source>
</reference>
<dbReference type="SMART" id="SM00858">
    <property type="entry name" value="SAF"/>
    <property type="match status" value="1"/>
</dbReference>
<proteinExistence type="predicted"/>
<protein>
    <submittedName>
        <fullName evidence="2">Flp pilus assembly protein CpaB</fullName>
    </submittedName>
</protein>
<feature type="domain" description="SAF" evidence="1">
    <location>
        <begin position="49"/>
        <end position="115"/>
    </location>
</feature>
<dbReference type="Proteomes" id="UP001155059">
    <property type="component" value="Unassembled WGS sequence"/>
</dbReference>
<comment type="caution">
    <text evidence="2">The sequence shown here is derived from an EMBL/GenBank/DDBJ whole genome shotgun (WGS) entry which is preliminary data.</text>
</comment>
<dbReference type="NCBIfam" id="TIGR03177">
    <property type="entry name" value="pilus_cpaB"/>
    <property type="match status" value="1"/>
</dbReference>